<proteinExistence type="predicted"/>
<dbReference type="EMBL" id="CAJVPL010003382">
    <property type="protein sequence ID" value="CAG8631546.1"/>
    <property type="molecule type" value="Genomic_DNA"/>
</dbReference>
<feature type="non-terminal residue" evidence="2">
    <location>
        <position position="158"/>
    </location>
</feature>
<organism evidence="2 3">
    <name type="scientific">Ambispora gerdemannii</name>
    <dbReference type="NCBI Taxonomy" id="144530"/>
    <lineage>
        <taxon>Eukaryota</taxon>
        <taxon>Fungi</taxon>
        <taxon>Fungi incertae sedis</taxon>
        <taxon>Mucoromycota</taxon>
        <taxon>Glomeromycotina</taxon>
        <taxon>Glomeromycetes</taxon>
        <taxon>Archaeosporales</taxon>
        <taxon>Ambisporaceae</taxon>
        <taxon>Ambispora</taxon>
    </lineage>
</organism>
<feature type="region of interest" description="Disordered" evidence="1">
    <location>
        <begin position="1"/>
        <end position="45"/>
    </location>
</feature>
<dbReference type="Proteomes" id="UP000789831">
    <property type="component" value="Unassembled WGS sequence"/>
</dbReference>
<comment type="caution">
    <text evidence="2">The sequence shown here is derived from an EMBL/GenBank/DDBJ whole genome shotgun (WGS) entry which is preliminary data.</text>
</comment>
<gene>
    <name evidence="2" type="ORF">AGERDE_LOCUS10550</name>
</gene>
<evidence type="ECO:0000313" key="2">
    <source>
        <dbReference type="EMBL" id="CAG8631546.1"/>
    </source>
</evidence>
<protein>
    <submittedName>
        <fullName evidence="2">3611_t:CDS:1</fullName>
    </submittedName>
</protein>
<keyword evidence="3" id="KW-1185">Reference proteome</keyword>
<evidence type="ECO:0000313" key="3">
    <source>
        <dbReference type="Proteomes" id="UP000789831"/>
    </source>
</evidence>
<dbReference type="OrthoDB" id="10579926at2759"/>
<feature type="compositionally biased region" description="Polar residues" evidence="1">
    <location>
        <begin position="18"/>
        <end position="45"/>
    </location>
</feature>
<dbReference type="AlphaFoldDB" id="A0A9N9DA54"/>
<sequence>MATASIQTPRPPTLPAPVTSSFSSSRPTYTTASGQLNTHNNDNNPPQTNIFSAGILIASFLQFLARELNLALSSRITPQELAGLTLCDNSEFDRWNDGVFFQQNKENFVQFPSYGSTTNYWTTRMATSSSPTDLVKSDYSLNASNSGWDALLSEIPEA</sequence>
<reference evidence="2" key="1">
    <citation type="submission" date="2021-06" db="EMBL/GenBank/DDBJ databases">
        <authorList>
            <person name="Kallberg Y."/>
            <person name="Tangrot J."/>
            <person name="Rosling A."/>
        </authorList>
    </citation>
    <scope>NUCLEOTIDE SEQUENCE</scope>
    <source>
        <strain evidence="2">MT106</strain>
    </source>
</reference>
<accession>A0A9N9DA54</accession>
<evidence type="ECO:0000256" key="1">
    <source>
        <dbReference type="SAM" id="MobiDB-lite"/>
    </source>
</evidence>
<name>A0A9N9DA54_9GLOM</name>